<evidence type="ECO:0000256" key="1">
    <source>
        <dbReference type="ARBA" id="ARBA00018672"/>
    </source>
</evidence>
<dbReference type="CDD" id="cd00383">
    <property type="entry name" value="trans_reg_C"/>
    <property type="match status" value="1"/>
</dbReference>
<dbReference type="Proteomes" id="UP000628736">
    <property type="component" value="Unassembled WGS sequence"/>
</dbReference>
<dbReference type="InterPro" id="IPR039420">
    <property type="entry name" value="WalR-like"/>
</dbReference>
<dbReference type="Pfam" id="PF00486">
    <property type="entry name" value="Trans_reg_C"/>
    <property type="match status" value="1"/>
</dbReference>
<dbReference type="GO" id="GO:0006355">
    <property type="term" value="P:regulation of DNA-templated transcription"/>
    <property type="evidence" value="ECO:0007669"/>
    <property type="project" value="InterPro"/>
</dbReference>
<dbReference type="EMBL" id="JACOPO010000010">
    <property type="protein sequence ID" value="MBC5723579.1"/>
    <property type="molecule type" value="Genomic_DNA"/>
</dbReference>
<comment type="caution">
    <text evidence="10">The sequence shown here is derived from an EMBL/GenBank/DDBJ whole genome shotgun (WGS) entry which is preliminary data.</text>
</comment>
<dbReference type="GO" id="GO:0032993">
    <property type="term" value="C:protein-DNA complex"/>
    <property type="evidence" value="ECO:0007669"/>
    <property type="project" value="TreeGrafter"/>
</dbReference>
<evidence type="ECO:0000313" key="11">
    <source>
        <dbReference type="Proteomes" id="UP000628736"/>
    </source>
</evidence>
<keyword evidence="4" id="KW-0804">Transcription</keyword>
<dbReference type="Gene3D" id="3.40.50.2300">
    <property type="match status" value="1"/>
</dbReference>
<feature type="domain" description="Response regulatory" evidence="8">
    <location>
        <begin position="6"/>
        <end position="120"/>
    </location>
</feature>
<dbReference type="GO" id="GO:0000976">
    <property type="term" value="F:transcription cis-regulatory region binding"/>
    <property type="evidence" value="ECO:0007669"/>
    <property type="project" value="TreeGrafter"/>
</dbReference>
<proteinExistence type="predicted"/>
<gene>
    <name evidence="10" type="ORF">H8S11_12235</name>
</gene>
<evidence type="ECO:0000256" key="5">
    <source>
        <dbReference type="ARBA" id="ARBA00024867"/>
    </source>
</evidence>
<feature type="domain" description="OmpR/PhoB-type" evidence="9">
    <location>
        <begin position="134"/>
        <end position="234"/>
    </location>
</feature>
<evidence type="ECO:0000259" key="8">
    <source>
        <dbReference type="PROSITE" id="PS50110"/>
    </source>
</evidence>
<evidence type="ECO:0000256" key="4">
    <source>
        <dbReference type="ARBA" id="ARBA00023163"/>
    </source>
</evidence>
<dbReference type="GO" id="GO:0005829">
    <property type="term" value="C:cytosol"/>
    <property type="evidence" value="ECO:0007669"/>
    <property type="project" value="TreeGrafter"/>
</dbReference>
<dbReference type="PANTHER" id="PTHR48111:SF50">
    <property type="entry name" value="KDP OPERON TRANSCRIPTIONAL REGULATORY PROTEIN KDPE"/>
    <property type="match status" value="1"/>
</dbReference>
<dbReference type="SUPFAM" id="SSF52172">
    <property type="entry name" value="CheY-like"/>
    <property type="match status" value="1"/>
</dbReference>
<dbReference type="InterPro" id="IPR016032">
    <property type="entry name" value="Sig_transdc_resp-reg_C-effctor"/>
</dbReference>
<dbReference type="AlphaFoldDB" id="A0A8J6M772"/>
<accession>A0A8J6M772</accession>
<keyword evidence="6" id="KW-0597">Phosphoprotein</keyword>
<dbReference type="SMART" id="SM00862">
    <property type="entry name" value="Trans_reg_C"/>
    <property type="match status" value="1"/>
</dbReference>
<evidence type="ECO:0000256" key="7">
    <source>
        <dbReference type="PROSITE-ProRule" id="PRU01091"/>
    </source>
</evidence>
<dbReference type="Pfam" id="PF00072">
    <property type="entry name" value="Response_reg"/>
    <property type="match status" value="1"/>
</dbReference>
<evidence type="ECO:0000259" key="9">
    <source>
        <dbReference type="PROSITE" id="PS51755"/>
    </source>
</evidence>
<protein>
    <recommendedName>
        <fullName evidence="1">Stage 0 sporulation protein A homolog</fullName>
    </recommendedName>
</protein>
<keyword evidence="2" id="KW-0805">Transcription regulation</keyword>
<dbReference type="PROSITE" id="PS51755">
    <property type="entry name" value="OMPR_PHOB"/>
    <property type="match status" value="1"/>
</dbReference>
<dbReference type="Gene3D" id="6.10.250.690">
    <property type="match status" value="1"/>
</dbReference>
<name>A0A8J6M772_9FIRM</name>
<dbReference type="InterPro" id="IPR001789">
    <property type="entry name" value="Sig_transdc_resp-reg_receiver"/>
</dbReference>
<dbReference type="SUPFAM" id="SSF46894">
    <property type="entry name" value="C-terminal effector domain of the bipartite response regulators"/>
    <property type="match status" value="1"/>
</dbReference>
<dbReference type="SMART" id="SM00448">
    <property type="entry name" value="REC"/>
    <property type="match status" value="1"/>
</dbReference>
<comment type="function">
    <text evidence="5">May play the central regulatory role in sporulation. It may be an element of the effector pathway responsible for the activation of sporulation genes in response to nutritional stress. Spo0A may act in concert with spo0H (a sigma factor) to control the expression of some genes that are critical to the sporulation process.</text>
</comment>
<evidence type="ECO:0000313" key="10">
    <source>
        <dbReference type="EMBL" id="MBC5723579.1"/>
    </source>
</evidence>
<dbReference type="PROSITE" id="PS50110">
    <property type="entry name" value="RESPONSE_REGULATORY"/>
    <property type="match status" value="1"/>
</dbReference>
<organism evidence="10 11">
    <name type="scientific">Flintibacter hominis</name>
    <dbReference type="NCBI Taxonomy" id="2763048"/>
    <lineage>
        <taxon>Bacteria</taxon>
        <taxon>Bacillati</taxon>
        <taxon>Bacillota</taxon>
        <taxon>Clostridia</taxon>
        <taxon>Eubacteriales</taxon>
        <taxon>Flintibacter</taxon>
    </lineage>
</organism>
<sequence length="235" mass="26677">MNEKRLILVIEDEHAISNFICRALAANDYKAIPASSGKEGLSLFFSHSPDLVLLDLGLPDMDGLEVLEQLSDLPREVPVIIISARDRESEKVRALDMGADDYVVKPFGVSELLARIRTTLRRADRLKMSQGAQRDVYQVQDLVVDITKHQVLLAGEQIHFTQNEFKILELLCIHAGKVLTYDFILEHVWGPYGGNNNNQILRVNMANIRRKLKEDPSKPKYIHTELGIGYRMLED</sequence>
<reference evidence="10" key="1">
    <citation type="submission" date="2020-08" db="EMBL/GenBank/DDBJ databases">
        <title>Genome public.</title>
        <authorList>
            <person name="Liu C."/>
            <person name="Sun Q."/>
        </authorList>
    </citation>
    <scope>NUCLEOTIDE SEQUENCE</scope>
    <source>
        <strain evidence="10">NSJ-23</strain>
    </source>
</reference>
<dbReference type="RefSeq" id="WP_147570895.1">
    <property type="nucleotide sequence ID" value="NZ_JACOPO010000010.1"/>
</dbReference>
<feature type="DNA-binding region" description="OmpR/PhoB-type" evidence="7">
    <location>
        <begin position="134"/>
        <end position="234"/>
    </location>
</feature>
<dbReference type="InterPro" id="IPR036388">
    <property type="entry name" value="WH-like_DNA-bd_sf"/>
</dbReference>
<dbReference type="PANTHER" id="PTHR48111">
    <property type="entry name" value="REGULATOR OF RPOS"/>
    <property type="match status" value="1"/>
</dbReference>
<evidence type="ECO:0000256" key="6">
    <source>
        <dbReference type="PROSITE-ProRule" id="PRU00169"/>
    </source>
</evidence>
<dbReference type="GO" id="GO:0000156">
    <property type="term" value="F:phosphorelay response regulator activity"/>
    <property type="evidence" value="ECO:0007669"/>
    <property type="project" value="TreeGrafter"/>
</dbReference>
<dbReference type="InterPro" id="IPR011006">
    <property type="entry name" value="CheY-like_superfamily"/>
</dbReference>
<dbReference type="InterPro" id="IPR001867">
    <property type="entry name" value="OmpR/PhoB-type_DNA-bd"/>
</dbReference>
<evidence type="ECO:0000256" key="3">
    <source>
        <dbReference type="ARBA" id="ARBA00023125"/>
    </source>
</evidence>
<keyword evidence="11" id="KW-1185">Reference proteome</keyword>
<evidence type="ECO:0000256" key="2">
    <source>
        <dbReference type="ARBA" id="ARBA00023015"/>
    </source>
</evidence>
<keyword evidence="3 7" id="KW-0238">DNA-binding</keyword>
<feature type="modified residue" description="4-aspartylphosphate" evidence="6">
    <location>
        <position position="55"/>
    </location>
</feature>
<dbReference type="Gene3D" id="1.10.10.10">
    <property type="entry name" value="Winged helix-like DNA-binding domain superfamily/Winged helix DNA-binding domain"/>
    <property type="match status" value="1"/>
</dbReference>